<comment type="caution">
    <text evidence="4">The sequence shown here is derived from an EMBL/GenBank/DDBJ whole genome shotgun (WGS) entry which is preliminary data.</text>
</comment>
<evidence type="ECO:0000256" key="2">
    <source>
        <dbReference type="ARBA" id="ARBA00022801"/>
    </source>
</evidence>
<dbReference type="InterPro" id="IPR051400">
    <property type="entry name" value="HAD-like_hydrolase"/>
</dbReference>
<proteinExistence type="predicted"/>
<dbReference type="GO" id="GO:0044281">
    <property type="term" value="P:small molecule metabolic process"/>
    <property type="evidence" value="ECO:0007669"/>
    <property type="project" value="UniProtKB-ARBA"/>
</dbReference>
<dbReference type="Gene3D" id="1.20.120.1600">
    <property type="match status" value="1"/>
</dbReference>
<comment type="cofactor">
    <cofactor evidence="1">
        <name>Mg(2+)</name>
        <dbReference type="ChEBI" id="CHEBI:18420"/>
    </cofactor>
</comment>
<dbReference type="Pfam" id="PF00702">
    <property type="entry name" value="Hydrolase"/>
    <property type="match status" value="1"/>
</dbReference>
<protein>
    <submittedName>
        <fullName evidence="4">HAD family hydrolase</fullName>
    </submittedName>
</protein>
<dbReference type="InterPro" id="IPR006439">
    <property type="entry name" value="HAD-SF_hydro_IA"/>
</dbReference>
<organism evidence="4 5">
    <name type="scientific">Paractinoplanes ferrugineus</name>
    <dbReference type="NCBI Taxonomy" id="113564"/>
    <lineage>
        <taxon>Bacteria</taxon>
        <taxon>Bacillati</taxon>
        <taxon>Actinomycetota</taxon>
        <taxon>Actinomycetes</taxon>
        <taxon>Micromonosporales</taxon>
        <taxon>Micromonosporaceae</taxon>
        <taxon>Paractinoplanes</taxon>
    </lineage>
</organism>
<dbReference type="Proteomes" id="UP000598174">
    <property type="component" value="Unassembled WGS sequence"/>
</dbReference>
<name>A0A919MG35_9ACTN</name>
<dbReference type="PRINTS" id="PR00413">
    <property type="entry name" value="HADHALOGNASE"/>
</dbReference>
<dbReference type="SFLD" id="SFLDS00003">
    <property type="entry name" value="Haloacid_Dehalogenase"/>
    <property type="match status" value="1"/>
</dbReference>
<accession>A0A919MG35</accession>
<dbReference type="PANTHER" id="PTHR46470:SF4">
    <property type="entry name" value="5-AMINO-6-(5-PHOSPHO-D-RIBITYLAMINO)URACIL PHOSPHATASE YIGB"/>
    <property type="match status" value="1"/>
</dbReference>
<evidence type="ECO:0000256" key="3">
    <source>
        <dbReference type="ARBA" id="ARBA00022842"/>
    </source>
</evidence>
<evidence type="ECO:0000313" key="5">
    <source>
        <dbReference type="Proteomes" id="UP000598174"/>
    </source>
</evidence>
<dbReference type="InterPro" id="IPR036412">
    <property type="entry name" value="HAD-like_sf"/>
</dbReference>
<dbReference type="SFLD" id="SFLDG01129">
    <property type="entry name" value="C1.5:_HAD__Beta-PGM__Phosphata"/>
    <property type="match status" value="1"/>
</dbReference>
<dbReference type="Gene3D" id="3.40.50.1000">
    <property type="entry name" value="HAD superfamily/HAD-like"/>
    <property type="match status" value="1"/>
</dbReference>
<sequence length="225" mass="25112">MLRGVLLDLDNTLVDQRAATAEALHRWLPSLGVPCTPELLVLWDEVAERHFKAWRERRVTFREQRRGRLREFLPRVRIPYAEGELDAIFADYLIAYESSWRAFPDVDQALAAIAAAGLRTAVLTNGSTEQQHQKLARTGLTGRLGPVFTVEDVGTSKPDPAAFLSACARWGLPPASVLSVGDRHDLDVLPARRAGLLAVHLDRHDGGPHDEPHRIRSLAELPLDW</sequence>
<keyword evidence="3" id="KW-0460">Magnesium</keyword>
<dbReference type="RefSeq" id="WP_203819878.1">
    <property type="nucleotide sequence ID" value="NZ_BAAABP010000027.1"/>
</dbReference>
<dbReference type="NCBIfam" id="TIGR01549">
    <property type="entry name" value="HAD-SF-IA-v1"/>
    <property type="match status" value="1"/>
</dbReference>
<dbReference type="PANTHER" id="PTHR46470">
    <property type="entry name" value="N-ACYLNEURAMINATE-9-PHOSPHATASE"/>
    <property type="match status" value="1"/>
</dbReference>
<dbReference type="GO" id="GO:0016787">
    <property type="term" value="F:hydrolase activity"/>
    <property type="evidence" value="ECO:0007669"/>
    <property type="project" value="UniProtKB-KW"/>
</dbReference>
<keyword evidence="5" id="KW-1185">Reference proteome</keyword>
<reference evidence="4" key="1">
    <citation type="submission" date="2021-01" db="EMBL/GenBank/DDBJ databases">
        <title>Whole genome shotgun sequence of Actinoplanes ferrugineus NBRC 15555.</title>
        <authorList>
            <person name="Komaki H."/>
            <person name="Tamura T."/>
        </authorList>
    </citation>
    <scope>NUCLEOTIDE SEQUENCE</scope>
    <source>
        <strain evidence="4">NBRC 15555</strain>
    </source>
</reference>
<dbReference type="InterPro" id="IPR023214">
    <property type="entry name" value="HAD_sf"/>
</dbReference>
<dbReference type="AlphaFoldDB" id="A0A919MG35"/>
<gene>
    <name evidence="4" type="ORF">Afe05nite_52690</name>
</gene>
<dbReference type="SUPFAM" id="SSF56784">
    <property type="entry name" value="HAD-like"/>
    <property type="match status" value="1"/>
</dbReference>
<evidence type="ECO:0000313" key="4">
    <source>
        <dbReference type="EMBL" id="GIE13429.1"/>
    </source>
</evidence>
<evidence type="ECO:0000256" key="1">
    <source>
        <dbReference type="ARBA" id="ARBA00001946"/>
    </source>
</evidence>
<dbReference type="EMBL" id="BOMM01000049">
    <property type="protein sequence ID" value="GIE13429.1"/>
    <property type="molecule type" value="Genomic_DNA"/>
</dbReference>
<keyword evidence="2 4" id="KW-0378">Hydrolase</keyword>